<comment type="caution">
    <text evidence="2">The sequence shown here is derived from an EMBL/GenBank/DDBJ whole genome shotgun (WGS) entry which is preliminary data.</text>
</comment>
<dbReference type="Pfam" id="PF23622">
    <property type="entry name" value="LRR_At1g61320_AtMIF1"/>
    <property type="match status" value="1"/>
</dbReference>
<dbReference type="Proteomes" id="UP001371456">
    <property type="component" value="Unassembled WGS sequence"/>
</dbReference>
<organism evidence="2 3">
    <name type="scientific">Solanum bulbocastanum</name>
    <name type="common">Wild potato</name>
    <dbReference type="NCBI Taxonomy" id="147425"/>
    <lineage>
        <taxon>Eukaryota</taxon>
        <taxon>Viridiplantae</taxon>
        <taxon>Streptophyta</taxon>
        <taxon>Embryophyta</taxon>
        <taxon>Tracheophyta</taxon>
        <taxon>Spermatophyta</taxon>
        <taxon>Magnoliopsida</taxon>
        <taxon>eudicotyledons</taxon>
        <taxon>Gunneridae</taxon>
        <taxon>Pentapetalae</taxon>
        <taxon>asterids</taxon>
        <taxon>lamiids</taxon>
        <taxon>Solanales</taxon>
        <taxon>Solanaceae</taxon>
        <taxon>Solanoideae</taxon>
        <taxon>Solaneae</taxon>
        <taxon>Solanum</taxon>
    </lineage>
</organism>
<dbReference type="PANTHER" id="PTHR31639">
    <property type="entry name" value="F-BOX PROTEIN-LIKE"/>
    <property type="match status" value="1"/>
</dbReference>
<dbReference type="EMBL" id="JBANQN010000002">
    <property type="protein sequence ID" value="KAK6796831.1"/>
    <property type="molecule type" value="Genomic_DNA"/>
</dbReference>
<protein>
    <recommendedName>
        <fullName evidence="1">At1g61320/AtMIF1 LRR domain-containing protein</fullName>
    </recommendedName>
</protein>
<evidence type="ECO:0000313" key="2">
    <source>
        <dbReference type="EMBL" id="KAK6796831.1"/>
    </source>
</evidence>
<dbReference type="PANTHER" id="PTHR31639:SF217">
    <property type="entry name" value="F-BOX DOMAIN-CONTAINING PROTEIN"/>
    <property type="match status" value="1"/>
</dbReference>
<proteinExistence type="predicted"/>
<reference evidence="2 3" key="1">
    <citation type="submission" date="2024-02" db="EMBL/GenBank/DDBJ databases">
        <title>de novo genome assembly of Solanum bulbocastanum strain 11H21.</title>
        <authorList>
            <person name="Hosaka A.J."/>
        </authorList>
    </citation>
    <scope>NUCLEOTIDE SEQUENCE [LARGE SCALE GENOMIC DNA]</scope>
    <source>
        <tissue evidence="2">Young leaves</tissue>
    </source>
</reference>
<accession>A0AAN8U4Q4</accession>
<keyword evidence="3" id="KW-1185">Reference proteome</keyword>
<evidence type="ECO:0000259" key="1">
    <source>
        <dbReference type="Pfam" id="PF23622"/>
    </source>
</evidence>
<name>A0AAN8U4Q4_SOLBU</name>
<evidence type="ECO:0000313" key="3">
    <source>
        <dbReference type="Proteomes" id="UP001371456"/>
    </source>
</evidence>
<dbReference type="AlphaFoldDB" id="A0AAN8U4Q4"/>
<sequence>MRNRSMVHKFISLTDNVLPLLSSSSIKKCSLNFVFKHEDDVSYFPVIDKWLEFAVNKKVEGLCLNISDIDAIKHDQPYSLPEVFCSCSSILKLKCQNCRILDNCILNWTSMKSLTLEGLLIRDEHIKQIMSIVLNWNHSIYLDLWV</sequence>
<dbReference type="InterPro" id="IPR055357">
    <property type="entry name" value="LRR_At1g61320_AtMIF1"/>
</dbReference>
<feature type="domain" description="At1g61320/AtMIF1 LRR" evidence="1">
    <location>
        <begin position="22"/>
        <end position="133"/>
    </location>
</feature>
<dbReference type="SUPFAM" id="SSF52047">
    <property type="entry name" value="RNI-like"/>
    <property type="match status" value="1"/>
</dbReference>
<gene>
    <name evidence="2" type="ORF">RDI58_004532</name>
</gene>